<feature type="transmembrane region" description="Helical" evidence="1">
    <location>
        <begin position="96"/>
        <end position="113"/>
    </location>
</feature>
<dbReference type="Proteomes" id="UP000007435">
    <property type="component" value="Chromosome"/>
</dbReference>
<feature type="transmembrane region" description="Helical" evidence="1">
    <location>
        <begin position="67"/>
        <end position="90"/>
    </location>
</feature>
<dbReference type="HOGENOM" id="CLU_068878_1_1_10"/>
<dbReference type="GO" id="GO:0005886">
    <property type="term" value="C:plasma membrane"/>
    <property type="evidence" value="ECO:0007669"/>
    <property type="project" value="TreeGrafter"/>
</dbReference>
<feature type="transmembrane region" description="Helical" evidence="1">
    <location>
        <begin position="37"/>
        <end position="55"/>
    </location>
</feature>
<evidence type="ECO:0000256" key="1">
    <source>
        <dbReference type="SAM" id="Phobius"/>
    </source>
</evidence>
<dbReference type="Pfam" id="PF04657">
    <property type="entry name" value="DMT_YdcZ"/>
    <property type="match status" value="1"/>
</dbReference>
<evidence type="ECO:0000313" key="3">
    <source>
        <dbReference type="Proteomes" id="UP000007435"/>
    </source>
</evidence>
<proteinExistence type="predicted"/>
<dbReference type="PANTHER" id="PTHR34821:SF2">
    <property type="entry name" value="INNER MEMBRANE PROTEIN YDCZ"/>
    <property type="match status" value="1"/>
</dbReference>
<dbReference type="eggNOG" id="COG3238">
    <property type="taxonomic scope" value="Bacteria"/>
</dbReference>
<name>E4RWH1_LEAB4</name>
<keyword evidence="1" id="KW-0812">Transmembrane</keyword>
<dbReference type="RefSeq" id="WP_013409938.1">
    <property type="nucleotide sequence ID" value="NC_014655.1"/>
</dbReference>
<protein>
    <recommendedName>
        <fullName evidence="4">DMT family transporter</fullName>
    </recommendedName>
</protein>
<reference key="1">
    <citation type="submission" date="2010-11" db="EMBL/GenBank/DDBJ databases">
        <title>The complete genome of Leadbetterella byssophila DSM 17132.</title>
        <authorList>
            <consortium name="US DOE Joint Genome Institute (JGI-PGF)"/>
            <person name="Lucas S."/>
            <person name="Copeland A."/>
            <person name="Lapidus A."/>
            <person name="Glavina del Rio T."/>
            <person name="Dalin E."/>
            <person name="Tice H."/>
            <person name="Bruce D."/>
            <person name="Goodwin L."/>
            <person name="Pitluck S."/>
            <person name="Kyrpides N."/>
            <person name="Mavromatis K."/>
            <person name="Ivanova N."/>
            <person name="Teshima H."/>
            <person name="Brettin T."/>
            <person name="Detter J.C."/>
            <person name="Han C."/>
            <person name="Tapia R."/>
            <person name="Land M."/>
            <person name="Hauser L."/>
            <person name="Markowitz V."/>
            <person name="Cheng J.-F."/>
            <person name="Hugenholtz P."/>
            <person name="Woyke T."/>
            <person name="Wu D."/>
            <person name="Tindall B."/>
            <person name="Pomrenke H.G."/>
            <person name="Brambilla E."/>
            <person name="Klenk H.-P."/>
            <person name="Eisen J.A."/>
        </authorList>
    </citation>
    <scope>NUCLEOTIDE SEQUENCE [LARGE SCALE GENOMIC DNA]</scope>
    <source>
        <strain>DSM 17132</strain>
    </source>
</reference>
<keyword evidence="3" id="KW-1185">Reference proteome</keyword>
<dbReference type="InterPro" id="IPR006750">
    <property type="entry name" value="YdcZ"/>
</dbReference>
<keyword evidence="1" id="KW-1133">Transmembrane helix</keyword>
<dbReference type="AlphaFoldDB" id="E4RWH1"/>
<reference evidence="2 3" key="2">
    <citation type="journal article" date="2011" name="Stand. Genomic Sci.">
        <title>Complete genome sequence of Leadbetterella byssophila type strain (4M15).</title>
        <authorList>
            <person name="Abt B."/>
            <person name="Teshima H."/>
            <person name="Lucas S."/>
            <person name="Lapidus A."/>
            <person name="Del Rio T.G."/>
            <person name="Nolan M."/>
            <person name="Tice H."/>
            <person name="Cheng J.F."/>
            <person name="Pitluck S."/>
            <person name="Liolios K."/>
            <person name="Pagani I."/>
            <person name="Ivanova N."/>
            <person name="Mavromatis K."/>
            <person name="Pati A."/>
            <person name="Tapia R."/>
            <person name="Han C."/>
            <person name="Goodwin L."/>
            <person name="Chen A."/>
            <person name="Palaniappan K."/>
            <person name="Land M."/>
            <person name="Hauser L."/>
            <person name="Chang Y.J."/>
            <person name="Jeffries C.D."/>
            <person name="Rohde M."/>
            <person name="Goker M."/>
            <person name="Tindall B.J."/>
            <person name="Detter J.C."/>
            <person name="Woyke T."/>
            <person name="Bristow J."/>
            <person name="Eisen J.A."/>
            <person name="Markowitz V."/>
            <person name="Hugenholtz P."/>
            <person name="Klenk H.P."/>
            <person name="Kyrpides N.C."/>
        </authorList>
    </citation>
    <scope>NUCLEOTIDE SEQUENCE [LARGE SCALE GENOMIC DNA]</scope>
    <source>
        <strain evidence="3">DSM 17132 / JCM 16389 / KACC 11308 / NBRC 106382 / 4M15</strain>
    </source>
</reference>
<keyword evidence="1" id="KW-0472">Membrane</keyword>
<dbReference type="STRING" id="649349.Lbys_3250"/>
<dbReference type="KEGG" id="lby:Lbys_3250"/>
<sequence length="147" mass="16137">MSKNLWMLFTLLAGALLPIQAALNTRLGKVAQNPVWGSAFSFLVGSIVLLCYLLVTRQNAAWSALKASPAYFWMGGLIGAYYVTLLVFAFPRLGPGLTFGLVVAGQMIISLVLEHNNWLVQEQTPVNFMRILGVVLIIAGVIILRRF</sequence>
<organism evidence="2 3">
    <name type="scientific">Leadbetterella byssophila (strain DSM 17132 / JCM 16389 / KACC 11308 / NBRC 106382 / 4M15)</name>
    <dbReference type="NCBI Taxonomy" id="649349"/>
    <lineage>
        <taxon>Bacteria</taxon>
        <taxon>Pseudomonadati</taxon>
        <taxon>Bacteroidota</taxon>
        <taxon>Cytophagia</taxon>
        <taxon>Cytophagales</taxon>
        <taxon>Leadbetterellaceae</taxon>
        <taxon>Leadbetterella</taxon>
    </lineage>
</organism>
<dbReference type="OrthoDB" id="9097160at2"/>
<dbReference type="EMBL" id="CP002305">
    <property type="protein sequence ID" value="ADQ18911.1"/>
    <property type="molecule type" value="Genomic_DNA"/>
</dbReference>
<evidence type="ECO:0000313" key="2">
    <source>
        <dbReference type="EMBL" id="ADQ18911.1"/>
    </source>
</evidence>
<accession>E4RWH1</accession>
<evidence type="ECO:0008006" key="4">
    <source>
        <dbReference type="Google" id="ProtNLM"/>
    </source>
</evidence>
<dbReference type="PANTHER" id="PTHR34821">
    <property type="entry name" value="INNER MEMBRANE PROTEIN YDCZ"/>
    <property type="match status" value="1"/>
</dbReference>
<gene>
    <name evidence="2" type="ordered locus">Lbys_3250</name>
</gene>
<feature type="transmembrane region" description="Helical" evidence="1">
    <location>
        <begin position="125"/>
        <end position="144"/>
    </location>
</feature>